<name>A0A1E4SUR1_9ASCO</name>
<gene>
    <name evidence="1" type="ORF">CANARDRAFT_209363</name>
</gene>
<feature type="non-terminal residue" evidence="1">
    <location>
        <position position="285"/>
    </location>
</feature>
<sequence length="285" mass="32114">MKSGSSSTFRKPFSKAKSTWGAYLFSSSPVQASISETQTSSTSTGDSDLLGQLLFEDTPSPKRDQKGKWLDKLGTFIDTLTVGLRPKSRALVNLDSSDLEPTLDIPISELSCYQNFKSIDIQRSLDSLHLALDTDLLTKTTRRCSYQNRNEVLVQPETIDSQLPLQEEQKPFSSPTKDYASEIYLNLEINKLFEKIKTTNDSEITRFYNPSNDRGITFPNFQVSAKLTDELLEEERTWINSLDEEATRESEFSNDLATHSIVNGNDITCNTTGFSMNNSTKLVEW</sequence>
<dbReference type="AlphaFoldDB" id="A0A1E4SUR1"/>
<evidence type="ECO:0000313" key="2">
    <source>
        <dbReference type="Proteomes" id="UP000094801"/>
    </source>
</evidence>
<proteinExistence type="predicted"/>
<reference evidence="2" key="1">
    <citation type="submission" date="2016-04" db="EMBL/GenBank/DDBJ databases">
        <title>Comparative genomics of biotechnologically important yeasts.</title>
        <authorList>
            <consortium name="DOE Joint Genome Institute"/>
            <person name="Riley R."/>
            <person name="Haridas S."/>
            <person name="Wolfe K.H."/>
            <person name="Lopes M.R."/>
            <person name="Hittinger C.T."/>
            <person name="Goker M."/>
            <person name="Salamov A."/>
            <person name="Wisecaver J."/>
            <person name="Long T.M."/>
            <person name="Aerts A.L."/>
            <person name="Barry K."/>
            <person name="Choi C."/>
            <person name="Clum A."/>
            <person name="Coughlan A.Y."/>
            <person name="Deshpande S."/>
            <person name="Douglass A.P."/>
            <person name="Hanson S.J."/>
            <person name="Klenk H.-P."/>
            <person name="Labutti K."/>
            <person name="Lapidus A."/>
            <person name="Lindquist E."/>
            <person name="Lipzen A."/>
            <person name="Meier-Kolthoff J.P."/>
            <person name="Ohm R.A."/>
            <person name="Otillar R.P."/>
            <person name="Pangilinan J."/>
            <person name="Peng Y."/>
            <person name="Rokas A."/>
            <person name="Rosa C.A."/>
            <person name="Scheuner C."/>
            <person name="Sibirny A.A."/>
            <person name="Slot J.C."/>
            <person name="Stielow J.B."/>
            <person name="Sun H."/>
            <person name="Kurtzman C.P."/>
            <person name="Blackwell M."/>
            <person name="Grigoriev I.V."/>
            <person name="Jeffries T.W."/>
        </authorList>
    </citation>
    <scope>NUCLEOTIDE SEQUENCE [LARGE SCALE GENOMIC DNA]</scope>
    <source>
        <strain evidence="2">NRRL YB-2248</strain>
    </source>
</reference>
<protein>
    <submittedName>
        <fullName evidence="1">Uncharacterized protein</fullName>
    </submittedName>
</protein>
<accession>A0A1E4SUR1</accession>
<keyword evidence="2" id="KW-1185">Reference proteome</keyword>
<evidence type="ECO:0000313" key="1">
    <source>
        <dbReference type="EMBL" id="ODV83253.1"/>
    </source>
</evidence>
<organism evidence="1 2">
    <name type="scientific">[Candida] arabinofermentans NRRL YB-2248</name>
    <dbReference type="NCBI Taxonomy" id="983967"/>
    <lineage>
        <taxon>Eukaryota</taxon>
        <taxon>Fungi</taxon>
        <taxon>Dikarya</taxon>
        <taxon>Ascomycota</taxon>
        <taxon>Saccharomycotina</taxon>
        <taxon>Pichiomycetes</taxon>
        <taxon>Pichiales</taxon>
        <taxon>Pichiaceae</taxon>
        <taxon>Ogataea</taxon>
        <taxon>Ogataea/Candida clade</taxon>
    </lineage>
</organism>
<dbReference type="EMBL" id="KV453866">
    <property type="protein sequence ID" value="ODV83253.1"/>
    <property type="molecule type" value="Genomic_DNA"/>
</dbReference>
<dbReference type="Proteomes" id="UP000094801">
    <property type="component" value="Unassembled WGS sequence"/>
</dbReference>